<dbReference type="HOGENOM" id="CLU_1482596_0_0_1"/>
<dbReference type="InterPro" id="IPR034164">
    <property type="entry name" value="Pepsin-like_dom"/>
</dbReference>
<dbReference type="InterPro" id="IPR001969">
    <property type="entry name" value="Aspartic_peptidase_AS"/>
</dbReference>
<dbReference type="OrthoDB" id="3089at2759"/>
<organism evidence="5 6">
    <name type="scientific">Plicaturopsis crispa FD-325 SS-3</name>
    <dbReference type="NCBI Taxonomy" id="944288"/>
    <lineage>
        <taxon>Eukaryota</taxon>
        <taxon>Fungi</taxon>
        <taxon>Dikarya</taxon>
        <taxon>Basidiomycota</taxon>
        <taxon>Agaricomycotina</taxon>
        <taxon>Agaricomycetes</taxon>
        <taxon>Agaricomycetidae</taxon>
        <taxon>Amylocorticiales</taxon>
        <taxon>Amylocorticiaceae</taxon>
        <taxon>Plicatura</taxon>
        <taxon>Plicaturopsis crispa</taxon>
    </lineage>
</organism>
<dbReference type="InterPro" id="IPR021109">
    <property type="entry name" value="Peptidase_aspartic_dom_sf"/>
</dbReference>
<dbReference type="InterPro" id="IPR033121">
    <property type="entry name" value="PEPTIDASE_A1"/>
</dbReference>
<name>A0A0C9SPV8_PLICR</name>
<dbReference type="InterPro" id="IPR001461">
    <property type="entry name" value="Aspartic_peptidase_A1"/>
</dbReference>
<feature type="domain" description="Peptidase A1" evidence="4">
    <location>
        <begin position="66"/>
        <end position="182"/>
    </location>
</feature>
<dbReference type="PANTHER" id="PTHR47966:SF6">
    <property type="entry name" value="PEPTIDASE A1 DOMAIN-CONTAINING PROTEIN"/>
    <property type="match status" value="1"/>
</dbReference>
<reference evidence="5 6" key="1">
    <citation type="submission" date="2014-06" db="EMBL/GenBank/DDBJ databases">
        <title>Evolutionary Origins and Diversification of the Mycorrhizal Mutualists.</title>
        <authorList>
            <consortium name="DOE Joint Genome Institute"/>
            <consortium name="Mycorrhizal Genomics Consortium"/>
            <person name="Kohler A."/>
            <person name="Kuo A."/>
            <person name="Nagy L.G."/>
            <person name="Floudas D."/>
            <person name="Copeland A."/>
            <person name="Barry K.W."/>
            <person name="Cichocki N."/>
            <person name="Veneault-Fourrey C."/>
            <person name="LaButti K."/>
            <person name="Lindquist E.A."/>
            <person name="Lipzen A."/>
            <person name="Lundell T."/>
            <person name="Morin E."/>
            <person name="Murat C."/>
            <person name="Riley R."/>
            <person name="Ohm R."/>
            <person name="Sun H."/>
            <person name="Tunlid A."/>
            <person name="Henrissat B."/>
            <person name="Grigoriev I.V."/>
            <person name="Hibbett D.S."/>
            <person name="Martin F."/>
        </authorList>
    </citation>
    <scope>NUCLEOTIDE SEQUENCE [LARGE SCALE GENOMIC DNA]</scope>
    <source>
        <strain evidence="5 6">FD-325 SS-3</strain>
    </source>
</reference>
<proteinExistence type="inferred from homology"/>
<dbReference type="SUPFAM" id="SSF50630">
    <property type="entry name" value="Acid proteases"/>
    <property type="match status" value="1"/>
</dbReference>
<comment type="similarity">
    <text evidence="1">Belongs to the peptidase A1 family.</text>
</comment>
<keyword evidence="6" id="KW-1185">Reference proteome</keyword>
<gene>
    <name evidence="5" type="ORF">PLICRDRAFT_33118</name>
</gene>
<sequence length="182" mass="19214">MFSYFCPLVALAALPYFGHALPDPAHLYTRIESRGFDIPIQTRPGASIQKRASGSVNLGDTGDTQYTVGVTLGGTTTAVILDTGSSDLWVVSDECKTTLCQTSKFTPYPSSKFVSSNASVELNYGDSTTGTYAIGPIGSDKVTLGSLSMDGQQFAAIDNTTITSIKMALQAYSDLDSLVKGN</sequence>
<dbReference type="GO" id="GO:0004190">
    <property type="term" value="F:aspartic-type endopeptidase activity"/>
    <property type="evidence" value="ECO:0007669"/>
    <property type="project" value="UniProtKB-KW"/>
</dbReference>
<dbReference type="Pfam" id="PF00026">
    <property type="entry name" value="Asp"/>
    <property type="match status" value="1"/>
</dbReference>
<keyword evidence="2" id="KW-0645">Protease</keyword>
<keyword evidence="3" id="KW-0732">Signal</keyword>
<accession>A0A0C9SPV8</accession>
<evidence type="ECO:0000259" key="4">
    <source>
        <dbReference type="PROSITE" id="PS51767"/>
    </source>
</evidence>
<dbReference type="PROSITE" id="PS00141">
    <property type="entry name" value="ASP_PROTEASE"/>
    <property type="match status" value="1"/>
</dbReference>
<dbReference type="GO" id="GO:0006508">
    <property type="term" value="P:proteolysis"/>
    <property type="evidence" value="ECO:0007669"/>
    <property type="project" value="InterPro"/>
</dbReference>
<protein>
    <recommendedName>
        <fullName evidence="4">Peptidase A1 domain-containing protein</fullName>
    </recommendedName>
</protein>
<dbReference type="AlphaFoldDB" id="A0A0C9SPV8"/>
<dbReference type="EMBL" id="KN832587">
    <property type="protein sequence ID" value="KII83037.1"/>
    <property type="molecule type" value="Genomic_DNA"/>
</dbReference>
<evidence type="ECO:0000313" key="5">
    <source>
        <dbReference type="EMBL" id="KII83037.1"/>
    </source>
</evidence>
<dbReference type="CDD" id="cd05471">
    <property type="entry name" value="pepsin_like"/>
    <property type="match status" value="1"/>
</dbReference>
<keyword evidence="2" id="KW-0378">Hydrolase</keyword>
<evidence type="ECO:0000256" key="1">
    <source>
        <dbReference type="ARBA" id="ARBA00007447"/>
    </source>
</evidence>
<feature type="chain" id="PRO_5002203242" description="Peptidase A1 domain-containing protein" evidence="3">
    <location>
        <begin position="21"/>
        <end position="182"/>
    </location>
</feature>
<dbReference type="PROSITE" id="PS51767">
    <property type="entry name" value="PEPTIDASE_A1"/>
    <property type="match status" value="1"/>
</dbReference>
<evidence type="ECO:0000256" key="3">
    <source>
        <dbReference type="SAM" id="SignalP"/>
    </source>
</evidence>
<evidence type="ECO:0000313" key="6">
    <source>
        <dbReference type="Proteomes" id="UP000053263"/>
    </source>
</evidence>
<evidence type="ECO:0000256" key="2">
    <source>
        <dbReference type="ARBA" id="ARBA00022750"/>
    </source>
</evidence>
<keyword evidence="2" id="KW-0064">Aspartyl protease</keyword>
<dbReference type="Gene3D" id="2.40.70.10">
    <property type="entry name" value="Acid Proteases"/>
    <property type="match status" value="1"/>
</dbReference>
<dbReference type="Proteomes" id="UP000053263">
    <property type="component" value="Unassembled WGS sequence"/>
</dbReference>
<feature type="signal peptide" evidence="3">
    <location>
        <begin position="1"/>
        <end position="20"/>
    </location>
</feature>
<dbReference type="PANTHER" id="PTHR47966">
    <property type="entry name" value="BETA-SITE APP-CLEAVING ENZYME, ISOFORM A-RELATED"/>
    <property type="match status" value="1"/>
</dbReference>